<dbReference type="PANTHER" id="PTHR30408">
    <property type="entry name" value="TYPE-1 RESTRICTION ENZYME ECOKI SPECIFICITY PROTEIN"/>
    <property type="match status" value="1"/>
</dbReference>
<comment type="similarity">
    <text evidence="1">Belongs to the type-I restriction system S methylase family.</text>
</comment>
<dbReference type="EMBL" id="CP091139">
    <property type="protein sequence ID" value="UUT36007.1"/>
    <property type="molecule type" value="Genomic_DNA"/>
</dbReference>
<keyword evidence="2" id="KW-0680">Restriction system</keyword>
<dbReference type="GO" id="GO:0004519">
    <property type="term" value="F:endonuclease activity"/>
    <property type="evidence" value="ECO:0007669"/>
    <property type="project" value="UniProtKB-KW"/>
</dbReference>
<evidence type="ECO:0000256" key="3">
    <source>
        <dbReference type="ARBA" id="ARBA00023125"/>
    </source>
</evidence>
<evidence type="ECO:0000313" key="6">
    <source>
        <dbReference type="Proteomes" id="UP001054811"/>
    </source>
</evidence>
<proteinExistence type="inferred from homology"/>
<reference evidence="5" key="1">
    <citation type="submission" date="2022-01" db="EMBL/GenBank/DDBJ databases">
        <title>Microbacterium eymi and Microbacterium rhizovicinus sp. nov., isolated from the rhizospheric soil of Elymus tsukushiensis, a plant native to the Dokdo Islands, Republic of Korea.</title>
        <authorList>
            <person name="Hwang Y.J."/>
        </authorList>
    </citation>
    <scope>NUCLEOTIDE SEQUENCE</scope>
    <source>
        <strain evidence="5">KUDC0405</strain>
    </source>
</reference>
<accession>A0ABY5NLH1</accession>
<dbReference type="Pfam" id="PF01420">
    <property type="entry name" value="Methylase_S"/>
    <property type="match status" value="1"/>
</dbReference>
<keyword evidence="3" id="KW-0238">DNA-binding</keyword>
<evidence type="ECO:0000259" key="4">
    <source>
        <dbReference type="Pfam" id="PF01420"/>
    </source>
</evidence>
<evidence type="ECO:0000256" key="1">
    <source>
        <dbReference type="ARBA" id="ARBA00010923"/>
    </source>
</evidence>
<protein>
    <submittedName>
        <fullName evidence="5">Restriction endonuclease subunit S</fullName>
    </submittedName>
</protein>
<dbReference type="PANTHER" id="PTHR30408:SF13">
    <property type="entry name" value="TYPE I RESTRICTION ENZYME HINDI SPECIFICITY SUBUNIT"/>
    <property type="match status" value="1"/>
</dbReference>
<gene>
    <name evidence="5" type="ORF">L2X98_23145</name>
</gene>
<evidence type="ECO:0000256" key="2">
    <source>
        <dbReference type="ARBA" id="ARBA00022747"/>
    </source>
</evidence>
<evidence type="ECO:0000313" key="5">
    <source>
        <dbReference type="EMBL" id="UUT36007.1"/>
    </source>
</evidence>
<dbReference type="InterPro" id="IPR052021">
    <property type="entry name" value="Type-I_RS_S_subunit"/>
</dbReference>
<keyword evidence="5" id="KW-0255">Endonuclease</keyword>
<keyword evidence="5" id="KW-0540">Nuclease</keyword>
<name>A0ABY5NLH1_9MICO</name>
<dbReference type="SUPFAM" id="SSF116734">
    <property type="entry name" value="DNA methylase specificity domain"/>
    <property type="match status" value="2"/>
</dbReference>
<dbReference type="Proteomes" id="UP001054811">
    <property type="component" value="Chromosome"/>
</dbReference>
<dbReference type="InterPro" id="IPR044946">
    <property type="entry name" value="Restrct_endonuc_typeI_TRD_sf"/>
</dbReference>
<dbReference type="InterPro" id="IPR000055">
    <property type="entry name" value="Restrct_endonuc_typeI_TRD"/>
</dbReference>
<dbReference type="Gene3D" id="3.90.220.20">
    <property type="entry name" value="DNA methylase specificity domains"/>
    <property type="match status" value="2"/>
</dbReference>
<organism evidence="5 6">
    <name type="scientific">Microbacterium elymi</name>
    <dbReference type="NCBI Taxonomy" id="2909587"/>
    <lineage>
        <taxon>Bacteria</taxon>
        <taxon>Bacillati</taxon>
        <taxon>Actinomycetota</taxon>
        <taxon>Actinomycetes</taxon>
        <taxon>Micrococcales</taxon>
        <taxon>Microbacteriaceae</taxon>
        <taxon>Microbacterium</taxon>
    </lineage>
</organism>
<feature type="domain" description="Type I restriction modification DNA specificity" evidence="4">
    <location>
        <begin position="57"/>
        <end position="175"/>
    </location>
</feature>
<dbReference type="RefSeq" id="WP_259612655.1">
    <property type="nucleotide sequence ID" value="NZ_CP091139.2"/>
</dbReference>
<sequence length="394" mass="42501">MADIANPEPRSIAIGPFGSALRSDRYTSSGVPVVRGQNIGDRWVLKSDDVVYVAPETAAEFPACIVREGDLVFPHRGAIGRVALVGNEEWLLSSSMMKLTVNPQIADPRYVLLYFRSSGRDELLKRASTVGTPGIGQPLTSLRGIEVPLPPLPEQQAIAEVLGALDDKIAANTKLAATADQYLAALLDRELSLDHELTELGEIASVNADAVKPVAGGSLRYIDIASVAVGGFTFPELSSWDDAPGRARRRVHFGDTIWSTVRPNRRSHALNLTDDPLLVASTGLAVLSPRSVGFAYLYEVTRRPEFSAYLENVAEGSAYPAVRADRFLDAPVAVLTSDRVKRFEDVATPLRKHVNALATENRTLAATRDALLPQLMSGKLRVREAEAAASEVGV</sequence>
<keyword evidence="6" id="KW-1185">Reference proteome</keyword>
<keyword evidence="5" id="KW-0378">Hydrolase</keyword>